<dbReference type="InterPro" id="IPR005122">
    <property type="entry name" value="Uracil-DNA_glycosylase-like"/>
</dbReference>
<dbReference type="Pfam" id="PF03167">
    <property type="entry name" value="UDG"/>
    <property type="match status" value="1"/>
</dbReference>
<organism evidence="2">
    <name type="scientific">Halomonas sp. RT37</name>
    <dbReference type="NCBI Taxonomy" id="2950872"/>
    <lineage>
        <taxon>Bacteria</taxon>
        <taxon>Pseudomonadati</taxon>
        <taxon>Pseudomonadota</taxon>
        <taxon>Gammaproteobacteria</taxon>
        <taxon>Oceanospirillales</taxon>
        <taxon>Halomonadaceae</taxon>
        <taxon>Halomonas</taxon>
    </lineage>
</organism>
<dbReference type="RefSeq" id="WP_348826580.1">
    <property type="nucleotide sequence ID" value="NZ_CP098827.1"/>
</dbReference>
<feature type="domain" description="Uracil-DNA glycosylase-like" evidence="1">
    <location>
        <begin position="24"/>
        <end position="171"/>
    </location>
</feature>
<dbReference type="InterPro" id="IPR036895">
    <property type="entry name" value="Uracil-DNA_glycosylase-like_sf"/>
</dbReference>
<reference evidence="2" key="1">
    <citation type="submission" date="2022-06" db="EMBL/GenBank/DDBJ databases">
        <title>A novel DMS-producing enzyme.</title>
        <authorList>
            <person name="Zhang Y."/>
        </authorList>
    </citation>
    <scope>NUCLEOTIDE SEQUENCE</scope>
    <source>
        <strain evidence="2">RT37</strain>
    </source>
</reference>
<gene>
    <name evidence="2" type="ORF">NFG58_12070</name>
</gene>
<dbReference type="CDD" id="cd10035">
    <property type="entry name" value="UDG_like"/>
    <property type="match status" value="1"/>
</dbReference>
<sequence length="195" mass="21275">MADNLTAYLELMLEHARETTAAGRPRLLLVAEALGFKGGGETGIPLSSPALLRSCKHPFIETLRPNLALVPEGGSEATATIAWECFARLGLTPLVWNAFPFHPHQIARTHSNRAPRAAELREGIDWLRRLDQLVAAHSTPMMVAGVGRKGTLAAQVAFPEREVVALRHPSYGGKAEFERGLRLLMSRLDTADPAR</sequence>
<protein>
    <submittedName>
        <fullName evidence="2">Uracil-DNA glycosylase</fullName>
    </submittedName>
</protein>
<dbReference type="SUPFAM" id="SSF52141">
    <property type="entry name" value="Uracil-DNA glycosylase-like"/>
    <property type="match status" value="1"/>
</dbReference>
<evidence type="ECO:0000313" key="2">
    <source>
        <dbReference type="EMBL" id="XBO69367.1"/>
    </source>
</evidence>
<dbReference type="Gene3D" id="3.40.470.10">
    <property type="entry name" value="Uracil-DNA glycosylase-like domain"/>
    <property type="match status" value="1"/>
</dbReference>
<dbReference type="AlphaFoldDB" id="A0AAU7KD56"/>
<accession>A0AAU7KD56</accession>
<name>A0AAU7KD56_9GAMM</name>
<proteinExistence type="predicted"/>
<evidence type="ECO:0000259" key="1">
    <source>
        <dbReference type="Pfam" id="PF03167"/>
    </source>
</evidence>
<dbReference type="EMBL" id="CP098827">
    <property type="protein sequence ID" value="XBO69367.1"/>
    <property type="molecule type" value="Genomic_DNA"/>
</dbReference>